<accession>A0ABQ9XSU6</accession>
<gene>
    <name evidence="1" type="ORF">BLNAU_11037</name>
</gene>
<dbReference type="InterPro" id="IPR011050">
    <property type="entry name" value="Pectin_lyase_fold/virulence"/>
</dbReference>
<comment type="caution">
    <text evidence="1">The sequence shown here is derived from an EMBL/GenBank/DDBJ whole genome shotgun (WGS) entry which is preliminary data.</text>
</comment>
<evidence type="ECO:0000313" key="1">
    <source>
        <dbReference type="EMBL" id="KAK2953935.1"/>
    </source>
</evidence>
<dbReference type="Proteomes" id="UP001281761">
    <property type="component" value="Unassembled WGS sequence"/>
</dbReference>
<name>A0ABQ9XSU6_9EUKA</name>
<dbReference type="EMBL" id="JARBJD010000084">
    <property type="protein sequence ID" value="KAK2953935.1"/>
    <property type="molecule type" value="Genomic_DNA"/>
</dbReference>
<evidence type="ECO:0000313" key="2">
    <source>
        <dbReference type="Proteomes" id="UP001281761"/>
    </source>
</evidence>
<sequence>MSGSTTSVSHRRTITNEETLKNSQHLNHEALREGKHVSVIFDVCNSTFRLENLELFATTLDTAISLIRSSTFVVSRSEITSCPTTSPFVIGDSGLDSSVSVSIISCSHRSASNLPSLLPLVSGPPSLLSSIRTTSKEEGHSDGFGVGSLSIVGTGLKIDSADLVVGTGPLFDFGISNENGLFGVAECSVSLSASSLTNTTSMRLSSELAASCSFVTQRLIGVSISESTNHLCGTSCISLDCSGSSLLSNSSFSSCFTNEAPAPVGRPTQDSDKNIEIRDSESSQIFHDQGEVDENVHNLVWVTSCDFTNLLSGYDGGAAIFLKQYRADVVVEDSSFENCSSTFTRTHGGAVFMWHGHGSTADGKFYFTLFNCVFSNNNARYGGHLSVQCFSPVTVAQCTFKDSRSSTDTPLTQYESIRVSINGSCRFDNSTISNNEGTETGGLNYMQNSPTGSVVLTDVFFKDNVCSEGILSRRVSDFIFYFDTGISDRQFFDCFSTSALPRCGKLMSTSVFPDLIGPSIISVDQTIQENEKGDGYEITLSFVGVFTGTNRKYDVILEAADGTRLVAESISFNKTGGTATVSLGNPSISSLSPSTKYTIIDVKKSASESTSNEFIFEGETEPDWKLWHHSSDSKAHNMTGLSFTTPYGPSLSSIDARLNPSNLNEATVSMIVSFCTAGSFTLIVFDESDSLKKEISIGPFLFSSSTQTSTSRTVVIRPSDQLSYGKNYTVKALSSSTLIISNSAQTFKMPAAPPRISTALASLSGTAKTSVTLTLTGEALPKGKGFTIVVKEMEEDAVKDEAKGISLTGTIEGPIGSTTTTCTASVEIYNKSDTLEYSKKYKIESLEIAGFSCIVDSTVNFTVPDSPGRVEGTEEPDLNGEKTKVNVVVVGVGFTSSISEIVVRRGDQKISSTSITSITATQLTATFGAGKEESETELGFKKSYEIETVTGQSNMFLNSGVGFTVPEPGIVSSTSTELNPATNEEFKVIVNGANFESGTEWILKLTGRSEVISVTMTSTKKGESSWVKAGGPGELEFDQPYTLSKMTQKSNASEHILCSGVSVTTPPGPTLSNIKAELNPSNLNESMVSVTVSPCAAGSFTLIVFDESDALKKEITIGPFLFTSSPTQTSSHTVVIHPSGQLSYGKTYTVKMLSSSTLIVSHSSTPFEVPAAVPRISFAAATLSGTDKTWVDVALTGESLPKGKGFKIVVKEMEGDVIKNGAPEMNLTGTIEGTSGTTTACTASVEIYNKSDTLEYLKKYQIESLEIEGYSCIVDSGVNFTVPDSPGRVEGTEEPDLNGEKTTVTVIVKGVNFPLSMTSMTAKRGSISISSTSIVRNSGSQLTVSFGAGKAETSLLVEFGKTYSIVGVSGGSEVFVNSGVEFTVPVPGIVSSTSTILNPATNEEFKVIVSGKNFESGTEWILKLTDRNEEISVTMTSTKKGESSWVKAGGPGELEFDQPYTLSKMTQKSNASEHILCSGVSVTTPPGPTLTGITCSLNLSNLNEAIVHLTASPIPTGSFTLIVFDASDTLKPEISIGPFFFSSSSTQTSSSCSVVILPSDTLSFEKTFAVRKLSSPSMLVDHASLSLSIPAYPTLTKVDFSFATSSNTTFRLILEGAYLPVGEVFLVTLDGFDNPIEVAFTNTSGGSSAELALGWSDTLNFSSSYTLSSVIHTVLSTVAIPPTDLTLVTDSHPDPLILYANDSVHSEPKFCGAKERPCSSLDVAWMIVEAYSARAVSLVLINKTLLSSPISIGAGQAVIVKPHLLPPTLVIPSTASLGDSTGLVSVAGSLVLERVNIDVQMEALSFVLFDVRNGALAMDFVHISGVPSSSELIDGIDGLCAWETGLIKLHNSSAEIENCRMSSIEMGEIWMESSNLSLISTQILSNGARFSSFPSAQQDVMCKSGNISILPSASDTTEDHWISSLSECSVTLNGSELKSPHSVPSLDAKVCTSTQSKKKDSFSVSIVGSKLIPCGLTLEV</sequence>
<protein>
    <submittedName>
        <fullName evidence="1">Uncharacterized protein</fullName>
    </submittedName>
</protein>
<reference evidence="1 2" key="1">
    <citation type="journal article" date="2022" name="bioRxiv">
        <title>Genomics of Preaxostyla Flagellates Illuminates Evolutionary Transitions and the Path Towards Mitochondrial Loss.</title>
        <authorList>
            <person name="Novak L.V.F."/>
            <person name="Treitli S.C."/>
            <person name="Pyrih J."/>
            <person name="Halakuc P."/>
            <person name="Pipaliya S.V."/>
            <person name="Vacek V."/>
            <person name="Brzon O."/>
            <person name="Soukal P."/>
            <person name="Eme L."/>
            <person name="Dacks J.B."/>
            <person name="Karnkowska A."/>
            <person name="Elias M."/>
            <person name="Hampl V."/>
        </authorList>
    </citation>
    <scope>NUCLEOTIDE SEQUENCE [LARGE SCALE GENOMIC DNA]</scope>
    <source>
        <strain evidence="1">NAU3</strain>
        <tissue evidence="1">Gut</tissue>
    </source>
</reference>
<keyword evidence="2" id="KW-1185">Reference proteome</keyword>
<proteinExistence type="predicted"/>
<dbReference type="SUPFAM" id="SSF51126">
    <property type="entry name" value="Pectin lyase-like"/>
    <property type="match status" value="1"/>
</dbReference>
<organism evidence="1 2">
    <name type="scientific">Blattamonas nauphoetae</name>
    <dbReference type="NCBI Taxonomy" id="2049346"/>
    <lineage>
        <taxon>Eukaryota</taxon>
        <taxon>Metamonada</taxon>
        <taxon>Preaxostyla</taxon>
        <taxon>Oxymonadida</taxon>
        <taxon>Blattamonas</taxon>
    </lineage>
</organism>